<feature type="region of interest" description="Disordered" evidence="2">
    <location>
        <begin position="354"/>
        <end position="424"/>
    </location>
</feature>
<name>A0A8C6S1U2_9GOBI</name>
<dbReference type="Pfam" id="PF17921">
    <property type="entry name" value="Integrase_H2C2"/>
    <property type="match status" value="1"/>
</dbReference>
<dbReference type="AlphaFoldDB" id="A0A8C6S1U2"/>
<dbReference type="Gene3D" id="3.30.420.10">
    <property type="entry name" value="Ribonuclease H-like superfamily/Ribonuclease H"/>
    <property type="match status" value="1"/>
</dbReference>
<dbReference type="InterPro" id="IPR001584">
    <property type="entry name" value="Integrase_cat-core"/>
</dbReference>
<dbReference type="GO" id="GO:0015074">
    <property type="term" value="P:DNA integration"/>
    <property type="evidence" value="ECO:0007669"/>
    <property type="project" value="InterPro"/>
</dbReference>
<evidence type="ECO:0000313" key="4">
    <source>
        <dbReference type="Ensembl" id="ENSNMLP00000000504.1"/>
    </source>
</evidence>
<reference evidence="4" key="1">
    <citation type="submission" date="2025-08" db="UniProtKB">
        <authorList>
            <consortium name="Ensembl"/>
        </authorList>
    </citation>
    <scope>IDENTIFICATION</scope>
</reference>
<dbReference type="Gene3D" id="1.10.340.70">
    <property type="match status" value="1"/>
</dbReference>
<sequence>MKPLVYKYLHEEMGHLGADRMVALARERFFWPKMRQEMEHYVTRVCSCIKNKRPNRVTRTPLQSIETSAPFELISIDFLHLEKCSGGEEYILVLVDHFTKYAQAYATKDKAGKTAAKKLFDDFIPRFGFPSRIHHDQGREFENQLFRKLQEYGGIHHSRTTPYHPQANPAERFNRTLLSMLRTLEETQKARWKEHLNKVVHAYNSTIHEATGYSPFFLLFGREPTLPVDLLFPKKLGDAEKQTPTGYAEKWREAMQEAYAIALKNMRKSAKKGQDYYNQRAWSSTLKPGDHVLVRNLTPRGGPGKLRSHWENTVHVVRESKGPGSPVYVVEPLNAVGRRRVLHRNLLLPCPYLVEPAPVVPNPKRRSRSRRARTSSERGTSAKNNIQPADTESSSDEDYHLVMPPQPTLQPLNPTAREFQPRAP</sequence>
<dbReference type="FunFam" id="3.30.420.10:FF:000032">
    <property type="entry name" value="Retrovirus-related Pol polyprotein from transposon 297-like Protein"/>
    <property type="match status" value="1"/>
</dbReference>
<dbReference type="InterPro" id="IPR041588">
    <property type="entry name" value="Integrase_H2C2"/>
</dbReference>
<accession>A0A8C6S1U2</accession>
<evidence type="ECO:0000256" key="1">
    <source>
        <dbReference type="ARBA" id="ARBA00039658"/>
    </source>
</evidence>
<keyword evidence="5" id="KW-1185">Reference proteome</keyword>
<organism evidence="4 5">
    <name type="scientific">Neogobius melanostomus</name>
    <name type="common">round goby</name>
    <dbReference type="NCBI Taxonomy" id="47308"/>
    <lineage>
        <taxon>Eukaryota</taxon>
        <taxon>Metazoa</taxon>
        <taxon>Chordata</taxon>
        <taxon>Craniata</taxon>
        <taxon>Vertebrata</taxon>
        <taxon>Euteleostomi</taxon>
        <taxon>Actinopterygii</taxon>
        <taxon>Neopterygii</taxon>
        <taxon>Teleostei</taxon>
        <taxon>Neoteleostei</taxon>
        <taxon>Acanthomorphata</taxon>
        <taxon>Gobiaria</taxon>
        <taxon>Gobiiformes</taxon>
        <taxon>Gobioidei</taxon>
        <taxon>Gobiidae</taxon>
        <taxon>Benthophilinae</taxon>
        <taxon>Neogobiini</taxon>
        <taxon>Neogobius</taxon>
    </lineage>
</organism>
<evidence type="ECO:0000256" key="2">
    <source>
        <dbReference type="SAM" id="MobiDB-lite"/>
    </source>
</evidence>
<reference evidence="4" key="2">
    <citation type="submission" date="2025-09" db="UniProtKB">
        <authorList>
            <consortium name="Ensembl"/>
        </authorList>
    </citation>
    <scope>IDENTIFICATION</scope>
</reference>
<feature type="compositionally biased region" description="Polar residues" evidence="2">
    <location>
        <begin position="383"/>
        <end position="392"/>
    </location>
</feature>
<dbReference type="Proteomes" id="UP000694523">
    <property type="component" value="Unplaced"/>
</dbReference>
<dbReference type="InterPro" id="IPR050951">
    <property type="entry name" value="Retrovirus_Pol_polyprotein"/>
</dbReference>
<evidence type="ECO:0000259" key="3">
    <source>
        <dbReference type="PROSITE" id="PS50994"/>
    </source>
</evidence>
<dbReference type="Pfam" id="PF00665">
    <property type="entry name" value="rve"/>
    <property type="match status" value="1"/>
</dbReference>
<dbReference type="InterPro" id="IPR036397">
    <property type="entry name" value="RNaseH_sf"/>
</dbReference>
<evidence type="ECO:0000313" key="5">
    <source>
        <dbReference type="Proteomes" id="UP000694523"/>
    </source>
</evidence>
<dbReference type="PANTHER" id="PTHR37984:SF15">
    <property type="entry name" value="INTEGRASE CATALYTIC DOMAIN-CONTAINING PROTEIN"/>
    <property type="match status" value="1"/>
</dbReference>
<dbReference type="PANTHER" id="PTHR37984">
    <property type="entry name" value="PROTEIN CBG26694"/>
    <property type="match status" value="1"/>
</dbReference>
<feature type="compositionally biased region" description="Basic residues" evidence="2">
    <location>
        <begin position="363"/>
        <end position="373"/>
    </location>
</feature>
<feature type="domain" description="Integrase catalytic" evidence="3">
    <location>
        <begin position="66"/>
        <end position="223"/>
    </location>
</feature>
<dbReference type="PROSITE" id="PS50994">
    <property type="entry name" value="INTEGRASE"/>
    <property type="match status" value="1"/>
</dbReference>
<proteinExistence type="predicted"/>
<dbReference type="Ensembl" id="ENSNMLT00000000596.1">
    <property type="protein sequence ID" value="ENSNMLP00000000504.1"/>
    <property type="gene ID" value="ENSNMLG00000000413.1"/>
</dbReference>
<dbReference type="GO" id="GO:0003676">
    <property type="term" value="F:nucleic acid binding"/>
    <property type="evidence" value="ECO:0007669"/>
    <property type="project" value="InterPro"/>
</dbReference>
<dbReference type="InterPro" id="IPR012337">
    <property type="entry name" value="RNaseH-like_sf"/>
</dbReference>
<dbReference type="SUPFAM" id="SSF53098">
    <property type="entry name" value="Ribonuclease H-like"/>
    <property type="match status" value="1"/>
</dbReference>
<protein>
    <recommendedName>
        <fullName evidence="1">Gypsy retrotransposon integrase-like protein 1</fullName>
    </recommendedName>
</protein>